<keyword evidence="3" id="KW-1185">Reference proteome</keyword>
<dbReference type="HOGENOM" id="CLU_1568564_0_0_10"/>
<name>F4L7H9_HALH1</name>
<reference key="2">
    <citation type="submission" date="2011-04" db="EMBL/GenBank/DDBJ databases">
        <title>Complete sequence of chromosome of Haliscomenobacter hydrossis DSM 1100.</title>
        <authorList>
            <consortium name="US DOE Joint Genome Institute (JGI-PGF)"/>
            <person name="Lucas S."/>
            <person name="Han J."/>
            <person name="Lapidus A."/>
            <person name="Bruce D."/>
            <person name="Goodwin L."/>
            <person name="Pitluck S."/>
            <person name="Peters L."/>
            <person name="Kyrpides N."/>
            <person name="Mavromatis K."/>
            <person name="Ivanova N."/>
            <person name="Ovchinnikova G."/>
            <person name="Pagani I."/>
            <person name="Daligault H."/>
            <person name="Detter J.C."/>
            <person name="Han C."/>
            <person name="Land M."/>
            <person name="Hauser L."/>
            <person name="Markowitz V."/>
            <person name="Cheng J.-F."/>
            <person name="Hugenholtz P."/>
            <person name="Woyke T."/>
            <person name="Wu D."/>
            <person name="Verbarg S."/>
            <person name="Frueling A."/>
            <person name="Brambilla E."/>
            <person name="Klenk H.-P."/>
            <person name="Eisen J.A."/>
        </authorList>
    </citation>
    <scope>NUCLEOTIDE SEQUENCE</scope>
    <source>
        <strain>DSM 1100</strain>
    </source>
</reference>
<evidence type="ECO:0008006" key="4">
    <source>
        <dbReference type="Google" id="ProtNLM"/>
    </source>
</evidence>
<proteinExistence type="predicted"/>
<feature type="chain" id="PRO_5003312636" description="Lipoprotein" evidence="1">
    <location>
        <begin position="25"/>
        <end position="170"/>
    </location>
</feature>
<accession>F4L7H9</accession>
<dbReference type="Proteomes" id="UP000008461">
    <property type="component" value="Chromosome"/>
</dbReference>
<dbReference type="STRING" id="760192.Halhy_6340"/>
<protein>
    <recommendedName>
        <fullName evidence="4">Lipoprotein</fullName>
    </recommendedName>
</protein>
<dbReference type="AlphaFoldDB" id="F4L7H9"/>
<evidence type="ECO:0000313" key="3">
    <source>
        <dbReference type="Proteomes" id="UP000008461"/>
    </source>
</evidence>
<dbReference type="EMBL" id="CP002691">
    <property type="protein sequence ID" value="AEE54159.1"/>
    <property type="molecule type" value="Genomic_DNA"/>
</dbReference>
<gene>
    <name evidence="2" type="ordered locus">Halhy_6340</name>
</gene>
<dbReference type="KEGG" id="hhy:Halhy_6340"/>
<dbReference type="RefSeq" id="WP_013768680.1">
    <property type="nucleotide sequence ID" value="NC_015510.1"/>
</dbReference>
<evidence type="ECO:0000313" key="2">
    <source>
        <dbReference type="EMBL" id="AEE54159.1"/>
    </source>
</evidence>
<evidence type="ECO:0000256" key="1">
    <source>
        <dbReference type="SAM" id="SignalP"/>
    </source>
</evidence>
<sequence>MMKTSEYFLASLLLVLLVSTCSNPPEFPVEPMIKYIGISHADIDQSRGGGIPLDTIEVRFSFTDGDGDLGSEDSTNISLIDSRDKFEHFFKVSPIPQLGSGNGIQGEISIKLTNSPDTKYFCCTFPNTRLTCIASTRFPTDTLSYFIRIRDRSGKWSNTIKTERITIFCK</sequence>
<dbReference type="OrthoDB" id="980982at2"/>
<feature type="signal peptide" evidence="1">
    <location>
        <begin position="1"/>
        <end position="24"/>
    </location>
</feature>
<organism evidence="2 3">
    <name type="scientific">Haliscomenobacter hydrossis (strain ATCC 27775 / DSM 1100 / LMG 10767 / O)</name>
    <dbReference type="NCBI Taxonomy" id="760192"/>
    <lineage>
        <taxon>Bacteria</taxon>
        <taxon>Pseudomonadati</taxon>
        <taxon>Bacteroidota</taxon>
        <taxon>Saprospiria</taxon>
        <taxon>Saprospirales</taxon>
        <taxon>Haliscomenobacteraceae</taxon>
        <taxon>Haliscomenobacter</taxon>
    </lineage>
</organism>
<reference evidence="2 3" key="1">
    <citation type="journal article" date="2011" name="Stand. Genomic Sci.">
        <title>Complete genome sequence of Haliscomenobacter hydrossis type strain (O).</title>
        <authorList>
            <consortium name="US DOE Joint Genome Institute (JGI-PGF)"/>
            <person name="Daligault H."/>
            <person name="Lapidus A."/>
            <person name="Zeytun A."/>
            <person name="Nolan M."/>
            <person name="Lucas S."/>
            <person name="Del Rio T.G."/>
            <person name="Tice H."/>
            <person name="Cheng J.F."/>
            <person name="Tapia R."/>
            <person name="Han C."/>
            <person name="Goodwin L."/>
            <person name="Pitluck S."/>
            <person name="Liolios K."/>
            <person name="Pagani I."/>
            <person name="Ivanova N."/>
            <person name="Huntemann M."/>
            <person name="Mavromatis K."/>
            <person name="Mikhailova N."/>
            <person name="Pati A."/>
            <person name="Chen A."/>
            <person name="Palaniappan K."/>
            <person name="Land M."/>
            <person name="Hauser L."/>
            <person name="Brambilla E.M."/>
            <person name="Rohde M."/>
            <person name="Verbarg S."/>
            <person name="Goker M."/>
            <person name="Bristow J."/>
            <person name="Eisen J.A."/>
            <person name="Markowitz V."/>
            <person name="Hugenholtz P."/>
            <person name="Kyrpides N.C."/>
            <person name="Klenk H.P."/>
            <person name="Woyke T."/>
        </authorList>
    </citation>
    <scope>NUCLEOTIDE SEQUENCE [LARGE SCALE GENOMIC DNA]</scope>
    <source>
        <strain evidence="3">ATCC 27775 / DSM 1100 / LMG 10767 / O</strain>
    </source>
</reference>
<keyword evidence="1" id="KW-0732">Signal</keyword>